<evidence type="ECO:0000313" key="4">
    <source>
        <dbReference type="Proteomes" id="UP000319555"/>
    </source>
</evidence>
<dbReference type="Proteomes" id="UP000319555">
    <property type="component" value="Unassembled WGS sequence"/>
</dbReference>
<dbReference type="EMBL" id="FXTE01000003">
    <property type="protein sequence ID" value="SMO61209.1"/>
    <property type="molecule type" value="Genomic_DNA"/>
</dbReference>
<keyword evidence="4" id="KW-1185">Reference proteome</keyword>
<dbReference type="PANTHER" id="PTHR12526">
    <property type="entry name" value="GLYCOSYLTRANSFERASE"/>
    <property type="match status" value="1"/>
</dbReference>
<dbReference type="InterPro" id="IPR001296">
    <property type="entry name" value="Glyco_trans_1"/>
</dbReference>
<name>A0A521CP30_9RHOB</name>
<feature type="domain" description="Glycosyl transferase family 1" evidence="1">
    <location>
        <begin position="178"/>
        <end position="333"/>
    </location>
</feature>
<protein>
    <submittedName>
        <fullName evidence="3">Glycosyltransferase involved in cell wall bisynthesis</fullName>
    </submittedName>
</protein>
<dbReference type="InterPro" id="IPR028098">
    <property type="entry name" value="Glyco_trans_4-like_N"/>
</dbReference>
<keyword evidence="3" id="KW-0808">Transferase</keyword>
<reference evidence="3 4" key="1">
    <citation type="submission" date="2017-05" db="EMBL/GenBank/DDBJ databases">
        <authorList>
            <person name="Varghese N."/>
            <person name="Submissions S."/>
        </authorList>
    </citation>
    <scope>NUCLEOTIDE SEQUENCE [LARGE SCALE GENOMIC DNA]</scope>
    <source>
        <strain evidence="3 4">DSM 28009</strain>
    </source>
</reference>
<gene>
    <name evidence="3" type="ORF">SAMN06265380_103133</name>
</gene>
<dbReference type="RefSeq" id="WP_142636233.1">
    <property type="nucleotide sequence ID" value="NZ_CANMQC010000003.1"/>
</dbReference>
<dbReference type="OrthoDB" id="9790710at2"/>
<proteinExistence type="predicted"/>
<accession>A0A521CP30</accession>
<feature type="domain" description="Glycosyltransferase subfamily 4-like N-terminal" evidence="2">
    <location>
        <begin position="13"/>
        <end position="165"/>
    </location>
</feature>
<dbReference type="Pfam" id="PF00534">
    <property type="entry name" value="Glycos_transf_1"/>
    <property type="match status" value="1"/>
</dbReference>
<evidence type="ECO:0000259" key="1">
    <source>
        <dbReference type="Pfam" id="PF00534"/>
    </source>
</evidence>
<dbReference type="AlphaFoldDB" id="A0A521CP30"/>
<dbReference type="CDD" id="cd03820">
    <property type="entry name" value="GT4_AmsD-like"/>
    <property type="match status" value="1"/>
</dbReference>
<evidence type="ECO:0000259" key="2">
    <source>
        <dbReference type="Pfam" id="PF13579"/>
    </source>
</evidence>
<evidence type="ECO:0000313" key="3">
    <source>
        <dbReference type="EMBL" id="SMO61209.1"/>
    </source>
</evidence>
<dbReference type="GO" id="GO:0016757">
    <property type="term" value="F:glycosyltransferase activity"/>
    <property type="evidence" value="ECO:0007669"/>
    <property type="project" value="InterPro"/>
</dbReference>
<organism evidence="3 4">
    <name type="scientific">Ruegeria faecimaris</name>
    <dbReference type="NCBI Taxonomy" id="686389"/>
    <lineage>
        <taxon>Bacteria</taxon>
        <taxon>Pseudomonadati</taxon>
        <taxon>Pseudomonadota</taxon>
        <taxon>Alphaproteobacteria</taxon>
        <taxon>Rhodobacterales</taxon>
        <taxon>Roseobacteraceae</taxon>
        <taxon>Ruegeria</taxon>
    </lineage>
</organism>
<sequence length="372" mass="40333">MKLLLVQAGFGAGGAEKIAAMIAAHRISAGDEVHVAGMATEDSGSYFAYPECAHLHMIQPLKISRRLTQARRYLHIRKVIRAVRPDLIISFLTKVNVLTMLAARGTGVPVVISERNNPLVQSGNPMWLKAVNRLARGASGIVMQTERARLDLPADLIPKASVIPNPCAPLGGIHIGSGQTRLVAVGRLDRQKGFDMLLRAMPEVLRDNPDIRLTIFGEGPERDALEQQISAANLSDVVSLPGASPKPGDWMQDADILVFPSRFEGFPNVVAEATVTGLPVISFDCAYGPRELIRDRENGLLVPAEDVAGLTKAIFSLSKDDALLHKMRQNARHNREWLEPQHVLSDWDSLIANVQIGVAAKAGTAKGLTELL</sequence>
<dbReference type="Gene3D" id="3.40.50.2000">
    <property type="entry name" value="Glycogen Phosphorylase B"/>
    <property type="match status" value="2"/>
</dbReference>
<dbReference type="Pfam" id="PF13579">
    <property type="entry name" value="Glyco_trans_4_4"/>
    <property type="match status" value="1"/>
</dbReference>
<dbReference type="SUPFAM" id="SSF53756">
    <property type="entry name" value="UDP-Glycosyltransferase/glycogen phosphorylase"/>
    <property type="match status" value="1"/>
</dbReference>